<dbReference type="STRING" id="640948.SAMN05216238_10213"/>
<organism evidence="3 4">
    <name type="scientific">Lentibacillus persicus</name>
    <dbReference type="NCBI Taxonomy" id="640948"/>
    <lineage>
        <taxon>Bacteria</taxon>
        <taxon>Bacillati</taxon>
        <taxon>Bacillota</taxon>
        <taxon>Bacilli</taxon>
        <taxon>Bacillales</taxon>
        <taxon>Bacillaceae</taxon>
        <taxon>Lentibacillus</taxon>
    </lineage>
</organism>
<feature type="compositionally biased region" description="Basic and acidic residues" evidence="1">
    <location>
        <begin position="33"/>
        <end position="53"/>
    </location>
</feature>
<proteinExistence type="predicted"/>
<evidence type="ECO:0000313" key="3">
    <source>
        <dbReference type="EMBL" id="SFD50911.1"/>
    </source>
</evidence>
<dbReference type="Proteomes" id="UP000199474">
    <property type="component" value="Unassembled WGS sequence"/>
</dbReference>
<dbReference type="OrthoDB" id="2971460at2"/>
<name>A0A1I1SX43_9BACI</name>
<keyword evidence="4" id="KW-1185">Reference proteome</keyword>
<dbReference type="AlphaFoldDB" id="A0A1I1SX43"/>
<dbReference type="EMBL" id="FOMR01000002">
    <property type="protein sequence ID" value="SFD50911.1"/>
    <property type="molecule type" value="Genomic_DNA"/>
</dbReference>
<protein>
    <submittedName>
        <fullName evidence="3">Uncharacterized protein</fullName>
    </submittedName>
</protein>
<feature type="region of interest" description="Disordered" evidence="1">
    <location>
        <begin position="23"/>
        <end position="53"/>
    </location>
</feature>
<evidence type="ECO:0000313" key="4">
    <source>
        <dbReference type="Proteomes" id="UP000199474"/>
    </source>
</evidence>
<gene>
    <name evidence="3" type="ORF">SAMN05216238_10213</name>
</gene>
<reference evidence="4" key="1">
    <citation type="submission" date="2016-10" db="EMBL/GenBank/DDBJ databases">
        <authorList>
            <person name="Varghese N."/>
            <person name="Submissions S."/>
        </authorList>
    </citation>
    <scope>NUCLEOTIDE SEQUENCE [LARGE SCALE GENOMIC DNA]</scope>
    <source>
        <strain evidence="4">DSM 22530</strain>
    </source>
</reference>
<keyword evidence="2" id="KW-0472">Membrane</keyword>
<accession>A0A1I1SX43</accession>
<keyword evidence="2" id="KW-1133">Transmembrane helix</keyword>
<evidence type="ECO:0000256" key="1">
    <source>
        <dbReference type="SAM" id="MobiDB-lite"/>
    </source>
</evidence>
<feature type="transmembrane region" description="Helical" evidence="2">
    <location>
        <begin position="85"/>
        <end position="104"/>
    </location>
</feature>
<evidence type="ECO:0000256" key="2">
    <source>
        <dbReference type="SAM" id="Phobius"/>
    </source>
</evidence>
<keyword evidence="2" id="KW-0812">Transmembrane</keyword>
<dbReference type="RefSeq" id="WP_090080655.1">
    <property type="nucleotide sequence ID" value="NZ_FOMR01000002.1"/>
</dbReference>
<sequence>MENKTKEADDQASELRKLLDEVENGQEVTNLEETTHQRKEAEADTEKKSNRDLNIDILNLPPRKEVHGSTKTHTRLKMSNPSKRFITVAVLLVVLFVVMFYFWGEELLDVVENM</sequence>